<dbReference type="EMBL" id="CP048050">
    <property type="protein sequence ID" value="QIS46488.1"/>
    <property type="molecule type" value="Genomic_DNA"/>
</dbReference>
<keyword evidence="5" id="KW-1185">Reference proteome</keyword>
<keyword evidence="2" id="KW-0812">Transmembrane</keyword>
<evidence type="ECO:0000259" key="3">
    <source>
        <dbReference type="Pfam" id="PF26526"/>
    </source>
</evidence>
<geneLocation type="plasmid" evidence="4 5">
    <name>pCM2_1101</name>
</geneLocation>
<feature type="region of interest" description="Disordered" evidence="1">
    <location>
        <begin position="1"/>
        <end position="21"/>
    </location>
</feature>
<dbReference type="Pfam" id="PF26526">
    <property type="entry name" value="DUF8175"/>
    <property type="match status" value="1"/>
</dbReference>
<dbReference type="InterPro" id="IPR058488">
    <property type="entry name" value="DUF8175"/>
</dbReference>
<accession>A0AAE6XT22</accession>
<feature type="region of interest" description="Disordered" evidence="1">
    <location>
        <begin position="55"/>
        <end position="102"/>
    </location>
</feature>
<evidence type="ECO:0000313" key="4">
    <source>
        <dbReference type="EMBL" id="QIS46488.1"/>
    </source>
</evidence>
<feature type="domain" description="DUF8175" evidence="3">
    <location>
        <begin position="71"/>
        <end position="247"/>
    </location>
</feature>
<proteinExistence type="predicted"/>
<evidence type="ECO:0000313" key="5">
    <source>
        <dbReference type="Proteomes" id="UP000503164"/>
    </source>
</evidence>
<dbReference type="RefSeq" id="WP_072174719.1">
    <property type="nucleotide sequence ID" value="NZ_CP012575.1"/>
</dbReference>
<feature type="compositionally biased region" description="Basic and acidic residues" evidence="1">
    <location>
        <begin position="1"/>
        <end position="17"/>
    </location>
</feature>
<evidence type="ECO:0000256" key="1">
    <source>
        <dbReference type="SAM" id="MobiDB-lite"/>
    </source>
</evidence>
<sequence length="266" mass="27580">MHADPDVNVRTPDERGHASRAWHSKQAKWGAVGVLGAALLVVVTVTVLGVVAPEGASPAGPDASHRDEPVEATPTPLVSDTPSCSAPTGETSSRPSIPSDLRYQPGIDGLSWPVSPTVGPTKELDGFDACFAHSRVGAALAAVTAVYSQFDARHPIGDSLAFYIADGPGKQTAISETARRSDPQSMLTNGMTAAGFIVDAFSPDQAQITLVYTFPSSPTGYAGIPATMIWVDGDWKLRVLDDGNLSAGGSTTPGRGDFIPWLGGDA</sequence>
<gene>
    <name evidence="4" type="ORF">GW570_15000</name>
</gene>
<keyword evidence="4" id="KW-0614">Plasmid</keyword>
<organism evidence="4 5">
    <name type="scientific">Clavibacter capsici</name>
    <dbReference type="NCBI Taxonomy" id="1874630"/>
    <lineage>
        <taxon>Bacteria</taxon>
        <taxon>Bacillati</taxon>
        <taxon>Actinomycetota</taxon>
        <taxon>Actinomycetes</taxon>
        <taxon>Micrococcales</taxon>
        <taxon>Microbacteriaceae</taxon>
        <taxon>Clavibacter</taxon>
    </lineage>
</organism>
<feature type="compositionally biased region" description="Polar residues" evidence="1">
    <location>
        <begin position="76"/>
        <end position="96"/>
    </location>
</feature>
<keyword evidence="2" id="KW-0472">Membrane</keyword>
<keyword evidence="2" id="KW-1133">Transmembrane helix</keyword>
<feature type="transmembrane region" description="Helical" evidence="2">
    <location>
        <begin position="29"/>
        <end position="52"/>
    </location>
</feature>
<name>A0AAE6XT22_9MICO</name>
<reference evidence="4 5" key="1">
    <citation type="journal article" date="2020" name="Mol. Plant Pathol.">
        <title>Plasmid composition and the chpG gene determine the virulence level of Clavibacter capsici natural isolates in pepper.</title>
        <authorList>
            <person name="Hwang I.S."/>
            <person name="Lee H.M."/>
            <person name="Oh E.J."/>
            <person name="Lee S."/>
            <person name="Heu S."/>
            <person name="Oh C.S."/>
        </authorList>
    </citation>
    <scope>NUCLEOTIDE SEQUENCE [LARGE SCALE GENOMIC DNA]</scope>
    <source>
        <strain evidence="4 5">1101</strain>
    </source>
</reference>
<protein>
    <recommendedName>
        <fullName evidence="3">DUF8175 domain-containing protein</fullName>
    </recommendedName>
</protein>
<evidence type="ECO:0000256" key="2">
    <source>
        <dbReference type="SAM" id="Phobius"/>
    </source>
</evidence>
<dbReference type="AlphaFoldDB" id="A0AAE6XT22"/>
<dbReference type="Proteomes" id="UP000503164">
    <property type="component" value="Plasmid pCM2_1101"/>
</dbReference>